<gene>
    <name evidence="4" type="ORF">ACFPOC_05290</name>
</gene>
<dbReference type="Pfam" id="PF03968">
    <property type="entry name" value="LptD_N"/>
    <property type="match status" value="1"/>
</dbReference>
<dbReference type="InterPro" id="IPR052037">
    <property type="entry name" value="LPS_export_LptA"/>
</dbReference>
<accession>A0ABW0SA62</accession>
<evidence type="ECO:0000313" key="4">
    <source>
        <dbReference type="EMBL" id="MFC5565833.1"/>
    </source>
</evidence>
<organism evidence="4 5">
    <name type="scientific">Rubellimicrobium aerolatum</name>
    <dbReference type="NCBI Taxonomy" id="490979"/>
    <lineage>
        <taxon>Bacteria</taxon>
        <taxon>Pseudomonadati</taxon>
        <taxon>Pseudomonadota</taxon>
        <taxon>Alphaproteobacteria</taxon>
        <taxon>Rhodobacterales</taxon>
        <taxon>Roseobacteraceae</taxon>
        <taxon>Rubellimicrobium</taxon>
    </lineage>
</organism>
<evidence type="ECO:0000259" key="3">
    <source>
        <dbReference type="Pfam" id="PF03968"/>
    </source>
</evidence>
<feature type="domain" description="Organic solvent tolerance-like N-terminal" evidence="3">
    <location>
        <begin position="37"/>
        <end position="142"/>
    </location>
</feature>
<dbReference type="InterPro" id="IPR005653">
    <property type="entry name" value="OstA-like_N"/>
</dbReference>
<comment type="caution">
    <text evidence="4">The sequence shown here is derived from an EMBL/GenBank/DDBJ whole genome shotgun (WGS) entry which is preliminary data.</text>
</comment>
<feature type="chain" id="PRO_5047304173" evidence="2">
    <location>
        <begin position="20"/>
        <end position="159"/>
    </location>
</feature>
<protein>
    <submittedName>
        <fullName evidence="4">LptA/OstA family protein</fullName>
    </submittedName>
</protein>
<reference evidence="5" key="1">
    <citation type="journal article" date="2019" name="Int. J. Syst. Evol. Microbiol.">
        <title>The Global Catalogue of Microorganisms (GCM) 10K type strain sequencing project: providing services to taxonomists for standard genome sequencing and annotation.</title>
        <authorList>
            <consortium name="The Broad Institute Genomics Platform"/>
            <consortium name="The Broad Institute Genome Sequencing Center for Infectious Disease"/>
            <person name="Wu L."/>
            <person name="Ma J."/>
        </authorList>
    </citation>
    <scope>NUCLEOTIDE SEQUENCE [LARGE SCALE GENOMIC DNA]</scope>
    <source>
        <strain evidence="5">KACC 11588</strain>
    </source>
</reference>
<dbReference type="PANTHER" id="PTHR36504">
    <property type="entry name" value="LIPOPOLYSACCHARIDE EXPORT SYSTEM PROTEIN LPTA"/>
    <property type="match status" value="1"/>
</dbReference>
<sequence>MFRLRVLVLALLIPGGAVAQGVSLGGSFATDPAAPVEVTADSLSVDQATGAATFTGDVVIGQGGLRLSAGTVEVFYDAATGAIARLLASGGVTLATPDEAAEAEGADYDLTARTLILTGDVLLTQGQSAVSGERLVVDLDAGTARMEGRVRTVLGGPPP</sequence>
<feature type="signal peptide" evidence="2">
    <location>
        <begin position="1"/>
        <end position="19"/>
    </location>
</feature>
<evidence type="ECO:0000313" key="5">
    <source>
        <dbReference type="Proteomes" id="UP001596056"/>
    </source>
</evidence>
<dbReference type="PANTHER" id="PTHR36504:SF1">
    <property type="entry name" value="LIPOPOLYSACCHARIDE EXPORT SYSTEM PROTEIN LPTA"/>
    <property type="match status" value="1"/>
</dbReference>
<evidence type="ECO:0000256" key="1">
    <source>
        <dbReference type="ARBA" id="ARBA00022729"/>
    </source>
</evidence>
<evidence type="ECO:0000256" key="2">
    <source>
        <dbReference type="SAM" id="SignalP"/>
    </source>
</evidence>
<keyword evidence="5" id="KW-1185">Reference proteome</keyword>
<proteinExistence type="predicted"/>
<dbReference type="Proteomes" id="UP001596056">
    <property type="component" value="Unassembled WGS sequence"/>
</dbReference>
<dbReference type="RefSeq" id="WP_209838608.1">
    <property type="nucleotide sequence ID" value="NZ_JAGGJP010000003.1"/>
</dbReference>
<dbReference type="EMBL" id="JBHSNA010000003">
    <property type="protein sequence ID" value="MFC5565833.1"/>
    <property type="molecule type" value="Genomic_DNA"/>
</dbReference>
<name>A0ABW0SA62_9RHOB</name>
<dbReference type="Gene3D" id="2.60.450.10">
    <property type="entry name" value="Lipopolysaccharide (LPS) transport protein A like domain"/>
    <property type="match status" value="1"/>
</dbReference>
<keyword evidence="1 2" id="KW-0732">Signal</keyword>